<protein>
    <submittedName>
        <fullName evidence="1">Uncharacterized protein</fullName>
    </submittedName>
</protein>
<sequence length="111" mass="12784">MPRLEFFLLEIVVVDPEEILIFLEMANNFLDFQSASLAGGNTAVPDWLKLRSCLDAFQSRYILIRSGVEYIEISAWALCSWGTIKTAKMRGKGFMRCEEMGIFHFPITWLK</sequence>
<dbReference type="EMBL" id="BGPR01000623">
    <property type="protein sequence ID" value="GBM28967.1"/>
    <property type="molecule type" value="Genomic_DNA"/>
</dbReference>
<gene>
    <name evidence="1" type="ORF">AVEN_232057_1</name>
</gene>
<evidence type="ECO:0000313" key="1">
    <source>
        <dbReference type="EMBL" id="GBM28967.1"/>
    </source>
</evidence>
<accession>A0A4Y2EK97</accession>
<evidence type="ECO:0000313" key="2">
    <source>
        <dbReference type="Proteomes" id="UP000499080"/>
    </source>
</evidence>
<dbReference type="AlphaFoldDB" id="A0A4Y2EK97"/>
<comment type="caution">
    <text evidence="1">The sequence shown here is derived from an EMBL/GenBank/DDBJ whole genome shotgun (WGS) entry which is preliminary data.</text>
</comment>
<dbReference type="Proteomes" id="UP000499080">
    <property type="component" value="Unassembled WGS sequence"/>
</dbReference>
<name>A0A4Y2EK97_ARAVE</name>
<proteinExistence type="predicted"/>
<reference evidence="1 2" key="1">
    <citation type="journal article" date="2019" name="Sci. Rep.">
        <title>Orb-weaving spider Araneus ventricosus genome elucidates the spidroin gene catalogue.</title>
        <authorList>
            <person name="Kono N."/>
            <person name="Nakamura H."/>
            <person name="Ohtoshi R."/>
            <person name="Moran D.A.P."/>
            <person name="Shinohara A."/>
            <person name="Yoshida Y."/>
            <person name="Fujiwara M."/>
            <person name="Mori M."/>
            <person name="Tomita M."/>
            <person name="Arakawa K."/>
        </authorList>
    </citation>
    <scope>NUCLEOTIDE SEQUENCE [LARGE SCALE GENOMIC DNA]</scope>
</reference>
<organism evidence="1 2">
    <name type="scientific">Araneus ventricosus</name>
    <name type="common">Orbweaver spider</name>
    <name type="synonym">Epeira ventricosa</name>
    <dbReference type="NCBI Taxonomy" id="182803"/>
    <lineage>
        <taxon>Eukaryota</taxon>
        <taxon>Metazoa</taxon>
        <taxon>Ecdysozoa</taxon>
        <taxon>Arthropoda</taxon>
        <taxon>Chelicerata</taxon>
        <taxon>Arachnida</taxon>
        <taxon>Araneae</taxon>
        <taxon>Araneomorphae</taxon>
        <taxon>Entelegynae</taxon>
        <taxon>Araneoidea</taxon>
        <taxon>Araneidae</taxon>
        <taxon>Araneus</taxon>
    </lineage>
</organism>
<keyword evidence="2" id="KW-1185">Reference proteome</keyword>